<gene>
    <name evidence="11" type="ORF">ABID26_004524</name>
</gene>
<name>A0ABV2HYE7_9HYPH</name>
<keyword evidence="3 8" id="KW-0812">Transmembrane</keyword>
<dbReference type="Pfam" id="PF00664">
    <property type="entry name" value="ABC_membrane"/>
    <property type="match status" value="1"/>
</dbReference>
<evidence type="ECO:0000256" key="8">
    <source>
        <dbReference type="SAM" id="Phobius"/>
    </source>
</evidence>
<dbReference type="SMART" id="SM00382">
    <property type="entry name" value="AAA"/>
    <property type="match status" value="1"/>
</dbReference>
<evidence type="ECO:0000313" key="11">
    <source>
        <dbReference type="EMBL" id="MET3595112.1"/>
    </source>
</evidence>
<dbReference type="PANTHER" id="PTHR24221:SF654">
    <property type="entry name" value="ATP-BINDING CASSETTE SUB-FAMILY B MEMBER 6"/>
    <property type="match status" value="1"/>
</dbReference>
<dbReference type="InterPro" id="IPR036640">
    <property type="entry name" value="ABC1_TM_sf"/>
</dbReference>
<dbReference type="Gene3D" id="1.20.1560.10">
    <property type="entry name" value="ABC transporter type 1, transmembrane domain"/>
    <property type="match status" value="1"/>
</dbReference>
<protein>
    <submittedName>
        <fullName evidence="11">ATP-binding cassette subfamily B protein</fullName>
    </submittedName>
</protein>
<evidence type="ECO:0000256" key="7">
    <source>
        <dbReference type="ARBA" id="ARBA00023136"/>
    </source>
</evidence>
<dbReference type="RefSeq" id="WP_354416430.1">
    <property type="nucleotide sequence ID" value="NZ_JBEPLM010000009.1"/>
</dbReference>
<dbReference type="SUPFAM" id="SSF90123">
    <property type="entry name" value="ABC transporter transmembrane region"/>
    <property type="match status" value="1"/>
</dbReference>
<dbReference type="PROSITE" id="PS50929">
    <property type="entry name" value="ABC_TM1F"/>
    <property type="match status" value="1"/>
</dbReference>
<comment type="similarity">
    <text evidence="2">Belongs to the ABC transporter superfamily.</text>
</comment>
<evidence type="ECO:0000259" key="9">
    <source>
        <dbReference type="PROSITE" id="PS50893"/>
    </source>
</evidence>
<accession>A0ABV2HYE7</accession>
<dbReference type="InterPro" id="IPR011527">
    <property type="entry name" value="ABC1_TM_dom"/>
</dbReference>
<comment type="subcellular location">
    <subcellularLocation>
        <location evidence="1">Cell membrane</location>
        <topology evidence="1">Multi-pass membrane protein</topology>
    </subcellularLocation>
</comment>
<dbReference type="CDD" id="cd07346">
    <property type="entry name" value="ABC_6TM_exporters"/>
    <property type="match status" value="1"/>
</dbReference>
<evidence type="ECO:0000256" key="1">
    <source>
        <dbReference type="ARBA" id="ARBA00004651"/>
    </source>
</evidence>
<evidence type="ECO:0000256" key="5">
    <source>
        <dbReference type="ARBA" id="ARBA00022840"/>
    </source>
</evidence>
<keyword evidence="6 8" id="KW-1133">Transmembrane helix</keyword>
<keyword evidence="12" id="KW-1185">Reference proteome</keyword>
<dbReference type="PROSITE" id="PS00211">
    <property type="entry name" value="ABC_TRANSPORTER_1"/>
    <property type="match status" value="1"/>
</dbReference>
<proteinExistence type="inferred from homology"/>
<feature type="domain" description="ABC transmembrane type-1" evidence="10">
    <location>
        <begin position="41"/>
        <end position="329"/>
    </location>
</feature>
<feature type="transmembrane region" description="Helical" evidence="8">
    <location>
        <begin position="38"/>
        <end position="60"/>
    </location>
</feature>
<feature type="transmembrane region" description="Helical" evidence="8">
    <location>
        <begin position="155"/>
        <end position="178"/>
    </location>
</feature>
<feature type="domain" description="ABC transporter" evidence="9">
    <location>
        <begin position="360"/>
        <end position="594"/>
    </location>
</feature>
<evidence type="ECO:0000256" key="4">
    <source>
        <dbReference type="ARBA" id="ARBA00022741"/>
    </source>
</evidence>
<feature type="transmembrane region" description="Helical" evidence="8">
    <location>
        <begin position="184"/>
        <end position="202"/>
    </location>
</feature>
<dbReference type="Pfam" id="PF00005">
    <property type="entry name" value="ABC_tran"/>
    <property type="match status" value="1"/>
</dbReference>
<comment type="caution">
    <text evidence="11">The sequence shown here is derived from an EMBL/GenBank/DDBJ whole genome shotgun (WGS) entry which is preliminary data.</text>
</comment>
<dbReference type="PANTHER" id="PTHR24221">
    <property type="entry name" value="ATP-BINDING CASSETTE SUB-FAMILY B"/>
    <property type="match status" value="1"/>
</dbReference>
<dbReference type="PROSITE" id="PS50893">
    <property type="entry name" value="ABC_TRANSPORTER_2"/>
    <property type="match status" value="1"/>
</dbReference>
<dbReference type="InterPro" id="IPR003439">
    <property type="entry name" value="ABC_transporter-like_ATP-bd"/>
</dbReference>
<evidence type="ECO:0000256" key="6">
    <source>
        <dbReference type="ARBA" id="ARBA00022989"/>
    </source>
</evidence>
<dbReference type="Gene3D" id="3.40.50.300">
    <property type="entry name" value="P-loop containing nucleotide triphosphate hydrolases"/>
    <property type="match status" value="1"/>
</dbReference>
<evidence type="ECO:0000256" key="3">
    <source>
        <dbReference type="ARBA" id="ARBA00022692"/>
    </source>
</evidence>
<dbReference type="InterPro" id="IPR017871">
    <property type="entry name" value="ABC_transporter-like_CS"/>
</dbReference>
<dbReference type="InterPro" id="IPR003593">
    <property type="entry name" value="AAA+_ATPase"/>
</dbReference>
<dbReference type="GO" id="GO:0005524">
    <property type="term" value="F:ATP binding"/>
    <property type="evidence" value="ECO:0007669"/>
    <property type="project" value="UniProtKB-KW"/>
</dbReference>
<keyword evidence="4" id="KW-0547">Nucleotide-binding</keyword>
<organism evidence="11 12">
    <name type="scientific">Mesorhizobium shonense</name>
    <dbReference type="NCBI Taxonomy" id="1209948"/>
    <lineage>
        <taxon>Bacteria</taxon>
        <taxon>Pseudomonadati</taxon>
        <taxon>Pseudomonadota</taxon>
        <taxon>Alphaproteobacteria</taxon>
        <taxon>Hyphomicrobiales</taxon>
        <taxon>Phyllobacteriaceae</taxon>
        <taxon>Mesorhizobium</taxon>
    </lineage>
</organism>
<dbReference type="Proteomes" id="UP001549036">
    <property type="component" value="Unassembled WGS sequence"/>
</dbReference>
<dbReference type="InterPro" id="IPR027417">
    <property type="entry name" value="P-loop_NTPase"/>
</dbReference>
<keyword evidence="5 11" id="KW-0067">ATP-binding</keyword>
<keyword evidence="7 8" id="KW-0472">Membrane</keyword>
<feature type="transmembrane region" description="Helical" evidence="8">
    <location>
        <begin position="80"/>
        <end position="101"/>
    </location>
</feature>
<evidence type="ECO:0000313" key="12">
    <source>
        <dbReference type="Proteomes" id="UP001549036"/>
    </source>
</evidence>
<dbReference type="InterPro" id="IPR039421">
    <property type="entry name" value="Type_1_exporter"/>
</dbReference>
<dbReference type="SUPFAM" id="SSF52540">
    <property type="entry name" value="P-loop containing nucleoside triphosphate hydrolases"/>
    <property type="match status" value="1"/>
</dbReference>
<evidence type="ECO:0000259" key="10">
    <source>
        <dbReference type="PROSITE" id="PS50929"/>
    </source>
</evidence>
<reference evidence="11 12" key="1">
    <citation type="submission" date="2024-06" db="EMBL/GenBank/DDBJ databases">
        <title>Genomic Encyclopedia of Type Strains, Phase IV (KMG-IV): sequencing the most valuable type-strain genomes for metagenomic binning, comparative biology and taxonomic classification.</title>
        <authorList>
            <person name="Goeker M."/>
        </authorList>
    </citation>
    <scope>NUCLEOTIDE SEQUENCE [LARGE SCALE GENOMIC DNA]</scope>
    <source>
        <strain evidence="11 12">DSM 29846</strain>
    </source>
</reference>
<sequence>MSSVQIEKIPHSAGRQVSEKPRLPGLAPLARLLRPVRLHLAICAVLSAVAAGAGLVPYIAVAQLARAVLPSNSPASVASIAWTWVGIGAAGAALRLVLVFLSSRIGHYADAEVLHHIRSRLIRHLGQLPLGWFRAQGSGAIKKAMTDDLEEMHQLIAHALGEMIGASVAIIAGLAYLAFVDWRMTVVTAGVLALMVVFYRTAMRSMTHHILRLIAAEEKINAASVEYADGISVVKTFGTSGKVLDRFADAVLEYKLAMRDWVLETRFSSAASRLLASEMTILGAVMMVGLPLIAAGQLNASSLLPFLIVGIGLPTSITPAVQGSQGLRKGRVSAAHIESLLSREPLPEALEPLRPDGYRIEFDDVRFSYDGETDAIAGFSAVCESGTVTAIVGPSGAGKTTIASLLPRFYDVTSGAIRIGGVDLRSIDAATLLSLMSLVFQDVVLLRDTVTENIRIGRPSATDDEVRAAARSAQIEDVIERLPQGFDTLLGAEGAGLSGGERQRLTIARAILSRAPIVVLDEATASLDPDSEVAVQEALADLTRGKTVIVIAHRLHTIIGADQILVLDHGRVIERGTHGALLAKGGLYARLWAAQNSGAQQ</sequence>
<dbReference type="EMBL" id="JBEPLM010000009">
    <property type="protein sequence ID" value="MET3595112.1"/>
    <property type="molecule type" value="Genomic_DNA"/>
</dbReference>
<feature type="transmembrane region" description="Helical" evidence="8">
    <location>
        <begin position="274"/>
        <end position="296"/>
    </location>
</feature>
<evidence type="ECO:0000256" key="2">
    <source>
        <dbReference type="ARBA" id="ARBA00005417"/>
    </source>
</evidence>